<dbReference type="Pfam" id="PF00023">
    <property type="entry name" value="Ank"/>
    <property type="match status" value="2"/>
</dbReference>
<evidence type="ECO:0000313" key="9">
    <source>
        <dbReference type="EMBL" id="KAK4128063.1"/>
    </source>
</evidence>
<dbReference type="Pfam" id="PF06220">
    <property type="entry name" value="zf-U1"/>
    <property type="match status" value="1"/>
</dbReference>
<feature type="compositionally biased region" description="Low complexity" evidence="7">
    <location>
        <begin position="70"/>
        <end position="94"/>
    </location>
</feature>
<dbReference type="SUPFAM" id="SSF48403">
    <property type="entry name" value="Ankyrin repeat"/>
    <property type="match status" value="1"/>
</dbReference>
<evidence type="ECO:0000256" key="6">
    <source>
        <dbReference type="PROSITE-ProRule" id="PRU00023"/>
    </source>
</evidence>
<dbReference type="GeneID" id="87831790"/>
<dbReference type="SMART" id="SM00451">
    <property type="entry name" value="ZnF_U1"/>
    <property type="match status" value="1"/>
</dbReference>
<keyword evidence="2" id="KW-0677">Repeat</keyword>
<evidence type="ECO:0000256" key="2">
    <source>
        <dbReference type="ARBA" id="ARBA00022737"/>
    </source>
</evidence>
<evidence type="ECO:0000259" key="8">
    <source>
        <dbReference type="SMART" id="SM00451"/>
    </source>
</evidence>
<dbReference type="PANTHER" id="PTHR24189">
    <property type="entry name" value="MYOTROPHIN"/>
    <property type="match status" value="1"/>
</dbReference>
<feature type="domain" description="U1-type" evidence="8">
    <location>
        <begin position="8"/>
        <end position="43"/>
    </location>
</feature>
<dbReference type="SUPFAM" id="SSF57667">
    <property type="entry name" value="beta-beta-alpha zinc fingers"/>
    <property type="match status" value="1"/>
</dbReference>
<gene>
    <name evidence="9" type="ORF">N657DRAFT_659857</name>
</gene>
<name>A0AAN6Z823_9PEZI</name>
<dbReference type="EMBL" id="MU853223">
    <property type="protein sequence ID" value="KAK4128063.1"/>
    <property type="molecule type" value="Genomic_DNA"/>
</dbReference>
<feature type="region of interest" description="Disordered" evidence="7">
    <location>
        <begin position="30"/>
        <end position="106"/>
    </location>
</feature>
<keyword evidence="1" id="KW-0479">Metal-binding</keyword>
<keyword evidence="5 6" id="KW-0040">ANK repeat</keyword>
<keyword evidence="4" id="KW-0862">Zinc</keyword>
<evidence type="ECO:0000256" key="1">
    <source>
        <dbReference type="ARBA" id="ARBA00022723"/>
    </source>
</evidence>
<feature type="repeat" description="ANK" evidence="6">
    <location>
        <begin position="466"/>
        <end position="499"/>
    </location>
</feature>
<comment type="caution">
    <text evidence="9">The sequence shown here is derived from an EMBL/GenBank/DDBJ whole genome shotgun (WGS) entry which is preliminary data.</text>
</comment>
<dbReference type="InterPro" id="IPR013085">
    <property type="entry name" value="U1-CZ_Znf_C2H2"/>
</dbReference>
<organism evidence="9 10">
    <name type="scientific">Parathielavia appendiculata</name>
    <dbReference type="NCBI Taxonomy" id="2587402"/>
    <lineage>
        <taxon>Eukaryota</taxon>
        <taxon>Fungi</taxon>
        <taxon>Dikarya</taxon>
        <taxon>Ascomycota</taxon>
        <taxon>Pezizomycotina</taxon>
        <taxon>Sordariomycetes</taxon>
        <taxon>Sordariomycetidae</taxon>
        <taxon>Sordariales</taxon>
        <taxon>Chaetomiaceae</taxon>
        <taxon>Parathielavia</taxon>
    </lineage>
</organism>
<proteinExistence type="predicted"/>
<feature type="repeat" description="ANK" evidence="6">
    <location>
        <begin position="367"/>
        <end position="395"/>
    </location>
</feature>
<dbReference type="Pfam" id="PF12796">
    <property type="entry name" value="Ank_2"/>
    <property type="match status" value="1"/>
</dbReference>
<sequence length="885" mass="98057">MSEYWKSTNKYWCKHCSVFVRDTKLERTNHEATAKHQGAVKRSLRDLHRNADNKEREKERAKREVERLNGVVSGSASSSASGASRSGAKASSGVYGAPPQQVSEVERQKQLEQLAELGVNIPTELRGSMAMPGEWTVTATKVIEPSGGKAYVHDSDSTKKEEGELPNKAEDSQGETVENEGVEPIKQEPSPPIKNEPDDEETSSSTTPVAIKMSSKTVKFCMMLFFRGYLRQRNEEYKALRDAWLNGTTNFLHAPPMWPADRCMLIRLPAELLLMICEPLYQAGLFHLALTCRVLAGVTLDLLYQRDILLFDCLALRWACTFGIVSTLQRTISYGAPPDRVCNPHSHVGRGWIIGGRTDSWPYDPRYCETPLSTAIVANEPEIVRLLLAHGADPNHCLDLRASDRLYSVEDCLFPINLAMGTPQMRSYGTFMPGHPRIVRQFLDAGANPNQYTVPRSPLFTGARVRGFTPLHMAMQAKVPVETVKLLLERGADPTLIQLLLSYGGAHEVYHVSYRPVGNGVGSLLPVLFRHWNHPWVADVLKLFISEGADITSWGAMLIPAIVSLMLWTEEFITEGYRRAAVHQVSEALAKACEVITLMAEATLVEEHTGPVRKSAIIDAVISAEVPGPWATREDQSALRYVCGYFGIEGFSWLVPVLLRYGADMNSADTEGRTALHHAAMFASGLIVDACDSWNWTPLHYACLFGMWGESGNRVATARLFLDNGADSRARTNGDWTPLSLAVLSANRDLVELLLDHGAHPEDAFRRRESDTEMTWCLSLAIAKEGTATLLSHRTGIPVRLAPAPELPILPGVSWLQHDGFEIDVVYPCFGTSSVDVADLGGTKFEEDIENVLDRLDLLGLEAWIASVRDSVRPSMFWRGGLLPR</sequence>
<evidence type="ECO:0000256" key="5">
    <source>
        <dbReference type="ARBA" id="ARBA00023043"/>
    </source>
</evidence>
<dbReference type="RefSeq" id="XP_062651834.1">
    <property type="nucleotide sequence ID" value="XM_062795021.1"/>
</dbReference>
<keyword evidence="10" id="KW-1185">Reference proteome</keyword>
<dbReference type="InterPro" id="IPR050745">
    <property type="entry name" value="Multifunctional_regulatory"/>
</dbReference>
<accession>A0AAN6Z823</accession>
<dbReference type="InterPro" id="IPR003604">
    <property type="entry name" value="Matrin/U1-like-C_Znf_C2H2"/>
</dbReference>
<feature type="compositionally biased region" description="Basic and acidic residues" evidence="7">
    <location>
        <begin position="151"/>
        <end position="171"/>
    </location>
</feature>
<dbReference type="GO" id="GO:0008270">
    <property type="term" value="F:zinc ion binding"/>
    <property type="evidence" value="ECO:0007669"/>
    <property type="project" value="UniProtKB-KW"/>
</dbReference>
<dbReference type="InterPro" id="IPR002110">
    <property type="entry name" value="Ankyrin_rpt"/>
</dbReference>
<dbReference type="Gene3D" id="1.25.40.20">
    <property type="entry name" value="Ankyrin repeat-containing domain"/>
    <property type="match status" value="2"/>
</dbReference>
<dbReference type="PANTHER" id="PTHR24189:SF50">
    <property type="entry name" value="ANKYRIN REPEAT AND SOCS BOX PROTEIN 2"/>
    <property type="match status" value="1"/>
</dbReference>
<dbReference type="Proteomes" id="UP001302602">
    <property type="component" value="Unassembled WGS sequence"/>
</dbReference>
<evidence type="ECO:0000256" key="7">
    <source>
        <dbReference type="SAM" id="MobiDB-lite"/>
    </source>
</evidence>
<protein>
    <submittedName>
        <fullName evidence="9">Ankyrin</fullName>
    </submittedName>
</protein>
<dbReference type="PROSITE" id="PS50297">
    <property type="entry name" value="ANK_REP_REGION"/>
    <property type="match status" value="3"/>
</dbReference>
<dbReference type="PROSITE" id="PS50088">
    <property type="entry name" value="ANK_REPEAT"/>
    <property type="match status" value="3"/>
</dbReference>
<keyword evidence="3" id="KW-0863">Zinc-finger</keyword>
<dbReference type="InterPro" id="IPR036236">
    <property type="entry name" value="Znf_C2H2_sf"/>
</dbReference>
<dbReference type="SMART" id="SM00248">
    <property type="entry name" value="ANK"/>
    <property type="match status" value="5"/>
</dbReference>
<reference evidence="9" key="1">
    <citation type="journal article" date="2023" name="Mol. Phylogenet. Evol.">
        <title>Genome-scale phylogeny and comparative genomics of the fungal order Sordariales.</title>
        <authorList>
            <person name="Hensen N."/>
            <person name="Bonometti L."/>
            <person name="Westerberg I."/>
            <person name="Brannstrom I.O."/>
            <person name="Guillou S."/>
            <person name="Cros-Aarteil S."/>
            <person name="Calhoun S."/>
            <person name="Haridas S."/>
            <person name="Kuo A."/>
            <person name="Mondo S."/>
            <person name="Pangilinan J."/>
            <person name="Riley R."/>
            <person name="LaButti K."/>
            <person name="Andreopoulos B."/>
            <person name="Lipzen A."/>
            <person name="Chen C."/>
            <person name="Yan M."/>
            <person name="Daum C."/>
            <person name="Ng V."/>
            <person name="Clum A."/>
            <person name="Steindorff A."/>
            <person name="Ohm R.A."/>
            <person name="Martin F."/>
            <person name="Silar P."/>
            <person name="Natvig D.O."/>
            <person name="Lalanne C."/>
            <person name="Gautier V."/>
            <person name="Ament-Velasquez S.L."/>
            <person name="Kruys A."/>
            <person name="Hutchinson M.I."/>
            <person name="Powell A.J."/>
            <person name="Barry K."/>
            <person name="Miller A.N."/>
            <person name="Grigoriev I.V."/>
            <person name="Debuchy R."/>
            <person name="Gladieux P."/>
            <person name="Hiltunen Thoren M."/>
            <person name="Johannesson H."/>
        </authorList>
    </citation>
    <scope>NUCLEOTIDE SEQUENCE</scope>
    <source>
        <strain evidence="9">CBS 731.68</strain>
    </source>
</reference>
<feature type="repeat" description="ANK" evidence="6">
    <location>
        <begin position="734"/>
        <end position="759"/>
    </location>
</feature>
<dbReference type="GO" id="GO:0003676">
    <property type="term" value="F:nucleic acid binding"/>
    <property type="evidence" value="ECO:0007669"/>
    <property type="project" value="InterPro"/>
</dbReference>
<evidence type="ECO:0000256" key="3">
    <source>
        <dbReference type="ARBA" id="ARBA00022771"/>
    </source>
</evidence>
<evidence type="ECO:0000313" key="10">
    <source>
        <dbReference type="Proteomes" id="UP001302602"/>
    </source>
</evidence>
<evidence type="ECO:0000256" key="4">
    <source>
        <dbReference type="ARBA" id="ARBA00022833"/>
    </source>
</evidence>
<reference evidence="9" key="2">
    <citation type="submission" date="2023-05" db="EMBL/GenBank/DDBJ databases">
        <authorList>
            <consortium name="Lawrence Berkeley National Laboratory"/>
            <person name="Steindorff A."/>
            <person name="Hensen N."/>
            <person name="Bonometti L."/>
            <person name="Westerberg I."/>
            <person name="Brannstrom I.O."/>
            <person name="Guillou S."/>
            <person name="Cros-Aarteil S."/>
            <person name="Calhoun S."/>
            <person name="Haridas S."/>
            <person name="Kuo A."/>
            <person name="Mondo S."/>
            <person name="Pangilinan J."/>
            <person name="Riley R."/>
            <person name="Labutti K."/>
            <person name="Andreopoulos B."/>
            <person name="Lipzen A."/>
            <person name="Chen C."/>
            <person name="Yanf M."/>
            <person name="Daum C."/>
            <person name="Ng V."/>
            <person name="Clum A."/>
            <person name="Ohm R."/>
            <person name="Martin F."/>
            <person name="Silar P."/>
            <person name="Natvig D."/>
            <person name="Lalanne C."/>
            <person name="Gautier V."/>
            <person name="Ament-Velasquez S.L."/>
            <person name="Kruys A."/>
            <person name="Hutchinson M.I."/>
            <person name="Powell A.J."/>
            <person name="Barry K."/>
            <person name="Miller A.N."/>
            <person name="Grigoriev I.V."/>
            <person name="Debuchy R."/>
            <person name="Gladieux P."/>
            <person name="Thoren M.H."/>
            <person name="Johannesson H."/>
        </authorList>
    </citation>
    <scope>NUCLEOTIDE SEQUENCE</scope>
    <source>
        <strain evidence="9">CBS 731.68</strain>
    </source>
</reference>
<dbReference type="InterPro" id="IPR036770">
    <property type="entry name" value="Ankyrin_rpt-contain_sf"/>
</dbReference>
<dbReference type="AlphaFoldDB" id="A0AAN6Z823"/>
<feature type="compositionally biased region" description="Basic and acidic residues" evidence="7">
    <location>
        <begin position="43"/>
        <end position="67"/>
    </location>
</feature>
<feature type="region of interest" description="Disordered" evidence="7">
    <location>
        <begin position="147"/>
        <end position="209"/>
    </location>
</feature>